<name>A0ABU3PZP6_9ACTN</name>
<dbReference type="NCBIfam" id="TIGR03561">
    <property type="entry name" value="organ_hyd_perox"/>
    <property type="match status" value="1"/>
</dbReference>
<dbReference type="PANTHER" id="PTHR33797:SF2">
    <property type="entry name" value="ORGANIC HYDROPEROXIDE RESISTANCE PROTEIN-LIKE"/>
    <property type="match status" value="1"/>
</dbReference>
<dbReference type="EMBL" id="JAVYII010000006">
    <property type="protein sequence ID" value="MDT9594267.1"/>
    <property type="molecule type" value="Genomic_DNA"/>
</dbReference>
<protein>
    <submittedName>
        <fullName evidence="3">Organic hydroperoxide resistance protein</fullName>
    </submittedName>
</protein>
<dbReference type="InterPro" id="IPR015946">
    <property type="entry name" value="KH_dom-like_a/b"/>
</dbReference>
<dbReference type="Gene3D" id="2.20.25.10">
    <property type="match status" value="1"/>
</dbReference>
<comment type="caution">
    <text evidence="3">The sequence shown here is derived from an EMBL/GenBank/DDBJ whole genome shotgun (WGS) entry which is preliminary data.</text>
</comment>
<dbReference type="InterPro" id="IPR036102">
    <property type="entry name" value="OsmC/Ohrsf"/>
</dbReference>
<sequence>MPTEIKYTASATATGEGRQGHARTSDGSLEVDLIPPKELGGAGGGVDPEKLFAAGYAACFLGALKAGAKQHGIELQDVAVTAEVGIGPREDVGFGLAVKLIVEFGGGVSQADAERAVEVGHTICPYTHATKGNIDVTTEVDVA</sequence>
<gene>
    <name evidence="3" type="ORF">RDV89_14380</name>
</gene>
<dbReference type="Pfam" id="PF02566">
    <property type="entry name" value="OsmC"/>
    <property type="match status" value="1"/>
</dbReference>
<dbReference type="Gene3D" id="3.30.300.20">
    <property type="match status" value="1"/>
</dbReference>
<dbReference type="PANTHER" id="PTHR33797">
    <property type="entry name" value="ORGANIC HYDROPEROXIDE RESISTANCE PROTEIN-LIKE"/>
    <property type="match status" value="1"/>
</dbReference>
<keyword evidence="4" id="KW-1185">Reference proteome</keyword>
<dbReference type="InterPro" id="IPR019953">
    <property type="entry name" value="OHR"/>
</dbReference>
<evidence type="ECO:0000256" key="1">
    <source>
        <dbReference type="ARBA" id="ARBA00007378"/>
    </source>
</evidence>
<evidence type="ECO:0000313" key="3">
    <source>
        <dbReference type="EMBL" id="MDT9594267.1"/>
    </source>
</evidence>
<dbReference type="InterPro" id="IPR003718">
    <property type="entry name" value="OsmC/Ohr_fam"/>
</dbReference>
<evidence type="ECO:0000256" key="2">
    <source>
        <dbReference type="SAM" id="MobiDB-lite"/>
    </source>
</evidence>
<proteinExistence type="inferred from homology"/>
<evidence type="ECO:0000313" key="4">
    <source>
        <dbReference type="Proteomes" id="UP001268542"/>
    </source>
</evidence>
<feature type="region of interest" description="Disordered" evidence="2">
    <location>
        <begin position="1"/>
        <end position="29"/>
    </location>
</feature>
<organism evidence="3 4">
    <name type="scientific">Nocardioides imazamoxiresistens</name>
    <dbReference type="NCBI Taxonomy" id="3231893"/>
    <lineage>
        <taxon>Bacteria</taxon>
        <taxon>Bacillati</taxon>
        <taxon>Actinomycetota</taxon>
        <taxon>Actinomycetes</taxon>
        <taxon>Propionibacteriales</taxon>
        <taxon>Nocardioidaceae</taxon>
        <taxon>Nocardioides</taxon>
    </lineage>
</organism>
<dbReference type="SUPFAM" id="SSF82784">
    <property type="entry name" value="OsmC-like"/>
    <property type="match status" value="1"/>
</dbReference>
<comment type="similarity">
    <text evidence="1">Belongs to the OsmC/Ohr family.</text>
</comment>
<accession>A0ABU3PZP6</accession>
<reference evidence="3 4" key="1">
    <citation type="submission" date="2023-08" db="EMBL/GenBank/DDBJ databases">
        <title>Nocardioides seae sp. nov., a bacterium isolated from a soil.</title>
        <authorList>
            <person name="Wang X."/>
        </authorList>
    </citation>
    <scope>NUCLEOTIDE SEQUENCE [LARGE SCALE GENOMIC DNA]</scope>
    <source>
        <strain evidence="3 4">YZH12</strain>
    </source>
</reference>
<dbReference type="Proteomes" id="UP001268542">
    <property type="component" value="Unassembled WGS sequence"/>
</dbReference>
<dbReference type="RefSeq" id="WP_315733841.1">
    <property type="nucleotide sequence ID" value="NZ_JAVYII010000006.1"/>
</dbReference>